<dbReference type="SUPFAM" id="SSF63380">
    <property type="entry name" value="Riboflavin synthase domain-like"/>
    <property type="match status" value="1"/>
</dbReference>
<evidence type="ECO:0000256" key="4">
    <source>
        <dbReference type="ARBA" id="ARBA00022630"/>
    </source>
</evidence>
<feature type="region of interest" description="Disordered" evidence="9">
    <location>
        <begin position="35"/>
        <end position="54"/>
    </location>
</feature>
<evidence type="ECO:0000313" key="11">
    <source>
        <dbReference type="EMBL" id="KAF5100553.1"/>
    </source>
</evidence>
<dbReference type="SUPFAM" id="SSF52343">
    <property type="entry name" value="Ferredoxin reductase-like, C-terminal NADP-linked domain"/>
    <property type="match status" value="1"/>
</dbReference>
<dbReference type="InterPro" id="IPR008333">
    <property type="entry name" value="Cbr1-like_FAD-bd_dom"/>
</dbReference>
<reference evidence="11" key="1">
    <citation type="journal article" date="2020" name="Front. Microbiol.">
        <title>Phenotypic and Genetic Characterization of the Cheese Ripening Yeast Geotrichum candidum.</title>
        <authorList>
            <person name="Perkins V."/>
            <person name="Vignola S."/>
            <person name="Lessard M.H."/>
            <person name="Plante P.L."/>
            <person name="Corbeil J."/>
            <person name="Dugat-Bony E."/>
            <person name="Frenette M."/>
            <person name="Labrie S."/>
        </authorList>
    </citation>
    <scope>NUCLEOTIDE SEQUENCE</scope>
    <source>
        <strain evidence="11">LMA-70</strain>
    </source>
</reference>
<keyword evidence="4 8" id="KW-0285">Flavoprotein</keyword>
<feature type="binding site" evidence="8">
    <location>
        <position position="233"/>
    </location>
    <ligand>
        <name>FAD</name>
        <dbReference type="ChEBI" id="CHEBI:57692"/>
    </ligand>
</feature>
<dbReference type="Pfam" id="PF00970">
    <property type="entry name" value="FAD_binding_6"/>
    <property type="match status" value="1"/>
</dbReference>
<keyword evidence="7" id="KW-0472">Membrane</keyword>
<comment type="cofactor">
    <cofactor evidence="1 8">
        <name>FAD</name>
        <dbReference type="ChEBI" id="CHEBI:57692"/>
    </cofactor>
</comment>
<comment type="similarity">
    <text evidence="3">Belongs to the flavoprotein pyridine nucleotide cytochrome reductase family.</text>
</comment>
<dbReference type="Gene3D" id="3.40.50.80">
    <property type="entry name" value="Nucleotide-binding domain of ferredoxin-NADP reductase (FNR) module"/>
    <property type="match status" value="1"/>
</dbReference>
<keyword evidence="6" id="KW-0560">Oxidoreductase</keyword>
<feature type="domain" description="FAD-binding FR-type" evidence="10">
    <location>
        <begin position="128"/>
        <end position="257"/>
    </location>
</feature>
<dbReference type="AlphaFoldDB" id="A0A9P5KU33"/>
<dbReference type="PANTHER" id="PTHR19370:SF189">
    <property type="entry name" value="CYTOCHROME C MITOCHONDRIAL IMPORT FACTOR CYC2"/>
    <property type="match status" value="1"/>
</dbReference>
<dbReference type="InterPro" id="IPR017938">
    <property type="entry name" value="Riboflavin_synthase-like_b-brl"/>
</dbReference>
<evidence type="ECO:0000256" key="3">
    <source>
        <dbReference type="ARBA" id="ARBA00006105"/>
    </source>
</evidence>
<evidence type="ECO:0000256" key="5">
    <source>
        <dbReference type="ARBA" id="ARBA00022827"/>
    </source>
</evidence>
<feature type="binding site" evidence="8">
    <location>
        <position position="188"/>
    </location>
    <ligand>
        <name>FAD</name>
        <dbReference type="ChEBI" id="CHEBI:57692"/>
    </ligand>
</feature>
<dbReference type="GO" id="GO:0005739">
    <property type="term" value="C:mitochondrion"/>
    <property type="evidence" value="ECO:0007669"/>
    <property type="project" value="TreeGrafter"/>
</dbReference>
<dbReference type="Proteomes" id="UP000750522">
    <property type="component" value="Unassembled WGS sequence"/>
</dbReference>
<feature type="binding site" evidence="8">
    <location>
        <position position="232"/>
    </location>
    <ligand>
        <name>FAD</name>
        <dbReference type="ChEBI" id="CHEBI:57692"/>
    </ligand>
</feature>
<name>A0A9P5KU33_GEOCN</name>
<feature type="binding site" evidence="8">
    <location>
        <position position="223"/>
    </location>
    <ligand>
        <name>FAD</name>
        <dbReference type="ChEBI" id="CHEBI:57692"/>
    </ligand>
</feature>
<comment type="subcellular location">
    <subcellularLocation>
        <location evidence="2">Membrane</location>
    </subcellularLocation>
</comment>
<evidence type="ECO:0000256" key="2">
    <source>
        <dbReference type="ARBA" id="ARBA00004370"/>
    </source>
</evidence>
<proteinExistence type="inferred from homology"/>
<evidence type="ECO:0000313" key="12">
    <source>
        <dbReference type="Proteomes" id="UP000750522"/>
    </source>
</evidence>
<evidence type="ECO:0000259" key="10">
    <source>
        <dbReference type="PROSITE" id="PS51384"/>
    </source>
</evidence>
<protein>
    <recommendedName>
        <fullName evidence="10">FAD-binding FR-type domain-containing protein</fullName>
    </recommendedName>
</protein>
<dbReference type="InterPro" id="IPR039261">
    <property type="entry name" value="FNR_nucleotide-bd"/>
</dbReference>
<dbReference type="InterPro" id="IPR001834">
    <property type="entry name" value="CBR-like"/>
</dbReference>
<evidence type="ECO:0000256" key="1">
    <source>
        <dbReference type="ARBA" id="ARBA00001974"/>
    </source>
</evidence>
<reference evidence="11" key="2">
    <citation type="submission" date="2020-01" db="EMBL/GenBank/DDBJ databases">
        <authorList>
            <person name="Perkins V."/>
            <person name="Lessard M.-H."/>
            <person name="Dugat-Bony E."/>
            <person name="Frenette M."/>
            <person name="Labrie S."/>
        </authorList>
    </citation>
    <scope>NUCLEOTIDE SEQUENCE</scope>
    <source>
        <strain evidence="11">LMA-70</strain>
    </source>
</reference>
<evidence type="ECO:0000256" key="6">
    <source>
        <dbReference type="ARBA" id="ARBA00023002"/>
    </source>
</evidence>
<comment type="caution">
    <text evidence="11">The sequence shown here is derived from an EMBL/GenBank/DDBJ whole genome shotgun (WGS) entry which is preliminary data.</text>
</comment>
<accession>A0A9P5KU33</accession>
<evidence type="ECO:0000256" key="7">
    <source>
        <dbReference type="ARBA" id="ARBA00023136"/>
    </source>
</evidence>
<dbReference type="PROSITE" id="PS51384">
    <property type="entry name" value="FAD_FR"/>
    <property type="match status" value="1"/>
</dbReference>
<organism evidence="11 12">
    <name type="scientific">Geotrichum candidum</name>
    <name type="common">Oospora lactis</name>
    <name type="synonym">Dipodascus geotrichum</name>
    <dbReference type="NCBI Taxonomy" id="1173061"/>
    <lineage>
        <taxon>Eukaryota</taxon>
        <taxon>Fungi</taxon>
        <taxon>Dikarya</taxon>
        <taxon>Ascomycota</taxon>
        <taxon>Saccharomycotina</taxon>
        <taxon>Dipodascomycetes</taxon>
        <taxon>Dipodascales</taxon>
        <taxon>Dipodascaceae</taxon>
        <taxon>Geotrichum</taxon>
    </lineage>
</organism>
<feature type="binding site" evidence="8">
    <location>
        <position position="225"/>
    </location>
    <ligand>
        <name>FAD</name>
        <dbReference type="ChEBI" id="CHEBI:57692"/>
    </ligand>
</feature>
<feature type="binding site" evidence="8">
    <location>
        <position position="190"/>
    </location>
    <ligand>
        <name>FAD</name>
        <dbReference type="ChEBI" id="CHEBI:57692"/>
    </ligand>
</feature>
<dbReference type="InterPro" id="IPR017927">
    <property type="entry name" value="FAD-bd_FR_type"/>
</dbReference>
<sequence>MFMLRLQSRQLQRSAALSNRHLFSTRSVLFNINKPKNSDELVPSESSSTPNLVGPDAKGYVPKLSYERVSYEYPPPPKKPKFVPTESKPWKRHIPALVAVLGIAWAMYAYKYFLSGEKTSSEKLLEPDRFTPFKITYKEDITDDLQLIELSPNYEQFRTMLKSKENGLWNGKKMWSVEVKQPEIQVVRRYTPLPMYYMQGLDGKSLLRLLGGKEEDEGRMVLLVKKYNDGEVSRWLHRMPVGSIVELRGPFVSYRFPYSPIDKAAPMRQTMEDLPSRLNVEPEGVPEALDVPEPENVVFFAGGTGIAPILQSLFSKNPPRGHVDVHYSVANRNEIPFKRFLLFLEKTGRANFHYHIDNENSFLTAKDIPAPGPMQYLGYRNEKLSKELEEEKKLTQMMEQIRKERSGEATEASTTQETKHEIIDFEATKQAKAASETKTSEAKPAAPKAPVKYRSVLEQAAAWAKQPQRPASLAIVCGPPGYVDYVSGKRDLSGRGPVAGLLGQKGWDTTNVQRME</sequence>
<dbReference type="GO" id="GO:0016020">
    <property type="term" value="C:membrane"/>
    <property type="evidence" value="ECO:0007669"/>
    <property type="project" value="UniProtKB-SubCell"/>
</dbReference>
<dbReference type="GO" id="GO:0016491">
    <property type="term" value="F:oxidoreductase activity"/>
    <property type="evidence" value="ECO:0007669"/>
    <property type="project" value="UniProtKB-KW"/>
</dbReference>
<gene>
    <name evidence="11" type="ORF">DV451_002532</name>
</gene>
<evidence type="ECO:0000256" key="9">
    <source>
        <dbReference type="SAM" id="MobiDB-lite"/>
    </source>
</evidence>
<dbReference type="Gene3D" id="2.40.30.10">
    <property type="entry name" value="Translation factors"/>
    <property type="match status" value="1"/>
</dbReference>
<dbReference type="PANTHER" id="PTHR19370">
    <property type="entry name" value="NADH-CYTOCHROME B5 REDUCTASE"/>
    <property type="match status" value="1"/>
</dbReference>
<dbReference type="EMBL" id="QQZK01000046">
    <property type="protein sequence ID" value="KAF5100553.1"/>
    <property type="molecule type" value="Genomic_DNA"/>
</dbReference>
<dbReference type="CDD" id="cd06183">
    <property type="entry name" value="cyt_b5_reduct_like"/>
    <property type="match status" value="1"/>
</dbReference>
<keyword evidence="5 8" id="KW-0274">FAD</keyword>
<evidence type="ECO:0000256" key="8">
    <source>
        <dbReference type="PIRSR" id="PIRSR601834-1"/>
    </source>
</evidence>